<dbReference type="RefSeq" id="XP_009828459.1">
    <property type="nucleotide sequence ID" value="XM_009830157.1"/>
</dbReference>
<dbReference type="GeneID" id="20807313"/>
<name>W4GPU7_APHAT</name>
<dbReference type="EMBL" id="KI913123">
    <property type="protein sequence ID" value="ETV81722.1"/>
    <property type="molecule type" value="Genomic_DNA"/>
</dbReference>
<reference evidence="1" key="1">
    <citation type="submission" date="2013-12" db="EMBL/GenBank/DDBJ databases">
        <title>The Genome Sequence of Aphanomyces astaci APO3.</title>
        <authorList>
            <consortium name="The Broad Institute Genomics Platform"/>
            <person name="Russ C."/>
            <person name="Tyler B."/>
            <person name="van West P."/>
            <person name="Dieguez-Uribeondo J."/>
            <person name="Young S.K."/>
            <person name="Zeng Q."/>
            <person name="Gargeya S."/>
            <person name="Fitzgerald M."/>
            <person name="Abouelleil A."/>
            <person name="Alvarado L."/>
            <person name="Chapman S.B."/>
            <person name="Gainer-Dewar J."/>
            <person name="Goldberg J."/>
            <person name="Griggs A."/>
            <person name="Gujja S."/>
            <person name="Hansen M."/>
            <person name="Howarth C."/>
            <person name="Imamovic A."/>
            <person name="Ireland A."/>
            <person name="Larimer J."/>
            <person name="McCowan C."/>
            <person name="Murphy C."/>
            <person name="Pearson M."/>
            <person name="Poon T.W."/>
            <person name="Priest M."/>
            <person name="Roberts A."/>
            <person name="Saif S."/>
            <person name="Shea T."/>
            <person name="Sykes S."/>
            <person name="Wortman J."/>
            <person name="Nusbaum C."/>
            <person name="Birren B."/>
        </authorList>
    </citation>
    <scope>NUCLEOTIDE SEQUENCE [LARGE SCALE GENOMIC DNA]</scope>
    <source>
        <strain evidence="1">APO3</strain>
    </source>
</reference>
<dbReference type="VEuPathDB" id="FungiDB:H257_05317"/>
<organism evidence="1">
    <name type="scientific">Aphanomyces astaci</name>
    <name type="common">Crayfish plague agent</name>
    <dbReference type="NCBI Taxonomy" id="112090"/>
    <lineage>
        <taxon>Eukaryota</taxon>
        <taxon>Sar</taxon>
        <taxon>Stramenopiles</taxon>
        <taxon>Oomycota</taxon>
        <taxon>Saprolegniomycetes</taxon>
        <taxon>Saprolegniales</taxon>
        <taxon>Verrucalvaceae</taxon>
        <taxon>Aphanomyces</taxon>
    </lineage>
</organism>
<dbReference type="AlphaFoldDB" id="W4GPU7"/>
<protein>
    <submittedName>
        <fullName evidence="1">Uncharacterized protein</fullName>
    </submittedName>
</protein>
<accession>W4GPU7</accession>
<gene>
    <name evidence="1" type="ORF">H257_05317</name>
</gene>
<evidence type="ECO:0000313" key="1">
    <source>
        <dbReference type="EMBL" id="ETV81722.1"/>
    </source>
</evidence>
<proteinExistence type="predicted"/>
<sequence length="104" mass="11458">MEDTTASLARVDTCCASSWIKQCPPNSTTLHGDWPSSGCSANAKSCRLKVTSARSCCCSRSARPSQTPSPISWTSRRTWRCTPALCESTSRRCCRLWSFSHHSP</sequence>